<dbReference type="Proteomes" id="UP000463051">
    <property type="component" value="Unassembled WGS sequence"/>
</dbReference>
<gene>
    <name evidence="1" type="ORF">GJB61_08485</name>
</gene>
<reference evidence="1 2" key="1">
    <citation type="submission" date="2019-11" db="EMBL/GenBank/DDBJ databases">
        <title>Paenibacillus monticola sp. nov., a novel PGPR strain isolated from mountain sample in China.</title>
        <authorList>
            <person name="Zhao Q."/>
            <person name="Li H.-P."/>
            <person name="Zhang J.-L."/>
        </authorList>
    </citation>
    <scope>NUCLEOTIDE SEQUENCE [LARGE SCALE GENOMIC DNA]</scope>
    <source>
        <strain evidence="1 2">LC-T2</strain>
    </source>
</reference>
<evidence type="ECO:0000313" key="2">
    <source>
        <dbReference type="Proteomes" id="UP000463051"/>
    </source>
</evidence>
<dbReference type="RefSeq" id="WP_195724283.1">
    <property type="nucleotide sequence ID" value="NZ_WJXB01000002.1"/>
</dbReference>
<evidence type="ECO:0000313" key="1">
    <source>
        <dbReference type="EMBL" id="MRN53033.1"/>
    </source>
</evidence>
<proteinExistence type="predicted"/>
<name>A0A7X2L1C9_9BACL</name>
<keyword evidence="2" id="KW-1185">Reference proteome</keyword>
<dbReference type="EMBL" id="WJXB01000002">
    <property type="protein sequence ID" value="MRN53033.1"/>
    <property type="molecule type" value="Genomic_DNA"/>
</dbReference>
<dbReference type="AlphaFoldDB" id="A0A7X2L1C9"/>
<accession>A0A7X2L1C9</accession>
<organism evidence="1 2">
    <name type="scientific">Paenibacillus monticola</name>
    <dbReference type="NCBI Taxonomy" id="2666075"/>
    <lineage>
        <taxon>Bacteria</taxon>
        <taxon>Bacillati</taxon>
        <taxon>Bacillota</taxon>
        <taxon>Bacilli</taxon>
        <taxon>Bacillales</taxon>
        <taxon>Paenibacillaceae</taxon>
        <taxon>Paenibacillus</taxon>
    </lineage>
</organism>
<comment type="caution">
    <text evidence="1">The sequence shown here is derived from an EMBL/GenBank/DDBJ whole genome shotgun (WGS) entry which is preliminary data.</text>
</comment>
<sequence length="57" mass="6651">MRKQCLTKIIRKLYHAEVLDELDIIECFEQPGGRRRIGEFTKTQMDHYTDLAAGIPT</sequence>
<protein>
    <submittedName>
        <fullName evidence="1">Uncharacterized protein</fullName>
    </submittedName>
</protein>